<dbReference type="Proteomes" id="UP000285744">
    <property type="component" value="Unassembled WGS sequence"/>
</dbReference>
<dbReference type="InterPro" id="IPR000182">
    <property type="entry name" value="GNAT_dom"/>
</dbReference>
<dbReference type="CDD" id="cd04301">
    <property type="entry name" value="NAT_SF"/>
    <property type="match status" value="1"/>
</dbReference>
<dbReference type="PROSITE" id="PS51186">
    <property type="entry name" value="GNAT"/>
    <property type="match status" value="1"/>
</dbReference>
<proteinExistence type="predicted"/>
<reference evidence="2 3" key="1">
    <citation type="journal article" date="2018" name="Int. J. Syst. Evol. Microbiol.">
        <title>Micromonospora globbae sp. nov., an endophytic actinomycete isolated from roots of Globba winitii C. H. Wright.</title>
        <authorList>
            <person name="Kuncharoen N."/>
            <person name="Pittayakhajonwut P."/>
            <person name="Tanasupawat S."/>
        </authorList>
    </citation>
    <scope>NUCLEOTIDE SEQUENCE [LARGE SCALE GENOMIC DNA]</scope>
    <source>
        <strain evidence="2 3">WPS1-2</strain>
    </source>
</reference>
<evidence type="ECO:0000313" key="3">
    <source>
        <dbReference type="Proteomes" id="UP000285744"/>
    </source>
</evidence>
<dbReference type="InterPro" id="IPR016181">
    <property type="entry name" value="Acyl_CoA_acyltransferase"/>
</dbReference>
<dbReference type="AlphaFoldDB" id="A0A420ESY1"/>
<dbReference type="Gene3D" id="3.40.630.30">
    <property type="match status" value="1"/>
</dbReference>
<accession>A0A420ESY1</accession>
<feature type="domain" description="N-acetyltransferase" evidence="1">
    <location>
        <begin position="9"/>
        <end position="175"/>
    </location>
</feature>
<dbReference type="Pfam" id="PF00583">
    <property type="entry name" value="Acetyltransf_1"/>
    <property type="match status" value="1"/>
</dbReference>
<keyword evidence="2" id="KW-0808">Transferase</keyword>
<dbReference type="OrthoDB" id="3572254at2"/>
<gene>
    <name evidence="2" type="ORF">D7I43_29800</name>
</gene>
<dbReference type="GO" id="GO:0016747">
    <property type="term" value="F:acyltransferase activity, transferring groups other than amino-acyl groups"/>
    <property type="evidence" value="ECO:0007669"/>
    <property type="project" value="InterPro"/>
</dbReference>
<organism evidence="2 3">
    <name type="scientific">Micromonospora globbae</name>
    <dbReference type="NCBI Taxonomy" id="1894969"/>
    <lineage>
        <taxon>Bacteria</taxon>
        <taxon>Bacillati</taxon>
        <taxon>Actinomycetota</taxon>
        <taxon>Actinomycetes</taxon>
        <taxon>Micromonosporales</taxon>
        <taxon>Micromonosporaceae</taxon>
        <taxon>Micromonospora</taxon>
    </lineage>
</organism>
<evidence type="ECO:0000313" key="2">
    <source>
        <dbReference type="EMBL" id="RKF23753.1"/>
    </source>
</evidence>
<sequence>MADVTLRFVLDPELTPDLRERIVALWVDVSNAGGAVGFVPPVTAADVRTIADPTFAAIAEGPDRLLLGYAGDRLVAALVFADNRFALKAHWCVLKRVMVHPDTQGNGYGLALMREAERIGREMGLSALHVTLRDGLGLDRFYRRLGYREIGRLPGALRVAPGDDRDEVLMWLDLTPEHA</sequence>
<evidence type="ECO:0000259" key="1">
    <source>
        <dbReference type="PROSITE" id="PS51186"/>
    </source>
</evidence>
<dbReference type="SUPFAM" id="SSF55729">
    <property type="entry name" value="Acyl-CoA N-acyltransferases (Nat)"/>
    <property type="match status" value="1"/>
</dbReference>
<comment type="caution">
    <text evidence="2">The sequence shown here is derived from an EMBL/GenBank/DDBJ whole genome shotgun (WGS) entry which is preliminary data.</text>
</comment>
<name>A0A420ESY1_9ACTN</name>
<protein>
    <submittedName>
        <fullName evidence="2">GNAT family N-acetyltransferase</fullName>
    </submittedName>
</protein>
<dbReference type="EMBL" id="RAQQ01000034">
    <property type="protein sequence ID" value="RKF23753.1"/>
    <property type="molecule type" value="Genomic_DNA"/>
</dbReference>